<dbReference type="SUPFAM" id="SSF53901">
    <property type="entry name" value="Thiolase-like"/>
    <property type="match status" value="3"/>
</dbReference>
<feature type="domain" description="Carrier" evidence="10">
    <location>
        <begin position="4424"/>
        <end position="4499"/>
    </location>
</feature>
<evidence type="ECO:0000256" key="1">
    <source>
        <dbReference type="ARBA" id="ARBA00004792"/>
    </source>
</evidence>
<dbReference type="InterPro" id="IPR006162">
    <property type="entry name" value="Ppantetheine_attach_site"/>
</dbReference>
<dbReference type="InterPro" id="IPR020843">
    <property type="entry name" value="ER"/>
</dbReference>
<evidence type="ECO:0000259" key="10">
    <source>
        <dbReference type="PROSITE" id="PS50075"/>
    </source>
</evidence>
<organism evidence="13 14">
    <name type="scientific">Streptomyces luteosporeus</name>
    <dbReference type="NCBI Taxonomy" id="173856"/>
    <lineage>
        <taxon>Bacteria</taxon>
        <taxon>Bacillati</taxon>
        <taxon>Actinomycetota</taxon>
        <taxon>Actinomycetes</taxon>
        <taxon>Kitasatosporales</taxon>
        <taxon>Streptomycetaceae</taxon>
        <taxon>Streptomyces</taxon>
    </lineage>
</organism>
<dbReference type="InterPro" id="IPR032821">
    <property type="entry name" value="PKS_assoc"/>
</dbReference>
<accession>A0ABN3TQ82</accession>
<dbReference type="Pfam" id="PF08659">
    <property type="entry name" value="KR"/>
    <property type="match status" value="2"/>
</dbReference>
<evidence type="ECO:0000256" key="5">
    <source>
        <dbReference type="ARBA" id="ARBA00023194"/>
    </source>
</evidence>
<dbReference type="SUPFAM" id="SSF50129">
    <property type="entry name" value="GroES-like"/>
    <property type="match status" value="1"/>
</dbReference>
<dbReference type="InterPro" id="IPR009081">
    <property type="entry name" value="PP-bd_ACP"/>
</dbReference>
<dbReference type="SMART" id="SM00826">
    <property type="entry name" value="PKS_DH"/>
    <property type="match status" value="2"/>
</dbReference>
<dbReference type="Pfam" id="PF16197">
    <property type="entry name" value="KAsynt_C_assoc"/>
    <property type="match status" value="3"/>
</dbReference>
<dbReference type="SMART" id="SM00829">
    <property type="entry name" value="PKS_ER"/>
    <property type="match status" value="1"/>
</dbReference>
<feature type="region of interest" description="C-terminal hotdog fold" evidence="8">
    <location>
        <begin position="3512"/>
        <end position="3654"/>
    </location>
</feature>
<dbReference type="Proteomes" id="UP001500886">
    <property type="component" value="Unassembled WGS sequence"/>
</dbReference>
<dbReference type="Pfam" id="PF13602">
    <property type="entry name" value="ADH_zinc_N_2"/>
    <property type="match status" value="1"/>
</dbReference>
<keyword evidence="14" id="KW-1185">Reference proteome</keyword>
<evidence type="ECO:0000256" key="4">
    <source>
        <dbReference type="ARBA" id="ARBA00022679"/>
    </source>
</evidence>
<dbReference type="PROSITE" id="PS52004">
    <property type="entry name" value="KS3_2"/>
    <property type="match status" value="3"/>
</dbReference>
<dbReference type="SMART" id="SM00822">
    <property type="entry name" value="PKS_KR"/>
    <property type="match status" value="2"/>
</dbReference>
<evidence type="ECO:0000313" key="13">
    <source>
        <dbReference type="EMBL" id="GAA2712189.1"/>
    </source>
</evidence>
<feature type="region of interest" description="N-terminal hotdog fold" evidence="8">
    <location>
        <begin position="3367"/>
        <end position="3498"/>
    </location>
</feature>
<dbReference type="SUPFAM" id="SSF52151">
    <property type="entry name" value="FabD/lysophospholipase-like"/>
    <property type="match status" value="2"/>
</dbReference>
<feature type="domain" description="PKS/mFAS DH" evidence="12">
    <location>
        <begin position="1634"/>
        <end position="1912"/>
    </location>
</feature>
<feature type="region of interest" description="Disordered" evidence="9">
    <location>
        <begin position="3459"/>
        <end position="3514"/>
    </location>
</feature>
<feature type="active site" description="Proton acceptor; for dehydratase activity" evidence="8">
    <location>
        <position position="3399"/>
    </location>
</feature>
<feature type="domain" description="PKS/mFAS DH" evidence="12">
    <location>
        <begin position="3367"/>
        <end position="3654"/>
    </location>
</feature>
<dbReference type="InterPro" id="IPR014030">
    <property type="entry name" value="Ketoacyl_synth_N"/>
</dbReference>
<feature type="domain" description="Carrier" evidence="10">
    <location>
        <begin position="2377"/>
        <end position="2452"/>
    </location>
</feature>
<dbReference type="CDD" id="cd08956">
    <property type="entry name" value="KR_3_FAS_SDR_x"/>
    <property type="match status" value="2"/>
</dbReference>
<evidence type="ECO:0000256" key="3">
    <source>
        <dbReference type="ARBA" id="ARBA00022553"/>
    </source>
</evidence>
<protein>
    <recommendedName>
        <fullName evidence="15">SDR family NAD(P)-dependent oxidoreductase</fullName>
    </recommendedName>
</protein>
<dbReference type="InterPro" id="IPR014031">
    <property type="entry name" value="Ketoacyl_synth_C"/>
</dbReference>
<dbReference type="InterPro" id="IPR042104">
    <property type="entry name" value="PKS_dehydratase_sf"/>
</dbReference>
<dbReference type="Pfam" id="PF22953">
    <property type="entry name" value="SpnB_Rossmann"/>
    <property type="match status" value="2"/>
</dbReference>
<evidence type="ECO:0000256" key="9">
    <source>
        <dbReference type="SAM" id="MobiDB-lite"/>
    </source>
</evidence>
<dbReference type="InterPro" id="IPR001227">
    <property type="entry name" value="Ac_transferase_dom_sf"/>
</dbReference>
<feature type="domain" description="Carrier" evidence="10">
    <location>
        <begin position="732"/>
        <end position="807"/>
    </location>
</feature>
<dbReference type="PROSITE" id="PS50075">
    <property type="entry name" value="CARRIER"/>
    <property type="match status" value="3"/>
</dbReference>
<dbReference type="PANTHER" id="PTHR43775">
    <property type="entry name" value="FATTY ACID SYNTHASE"/>
    <property type="match status" value="1"/>
</dbReference>
<evidence type="ECO:0000256" key="7">
    <source>
        <dbReference type="ARBA" id="ARBA00023315"/>
    </source>
</evidence>
<dbReference type="InterPro" id="IPR016035">
    <property type="entry name" value="Acyl_Trfase/lysoPLipase"/>
</dbReference>
<dbReference type="Pfam" id="PF21089">
    <property type="entry name" value="PKS_DH_N"/>
    <property type="match status" value="2"/>
</dbReference>
<dbReference type="InterPro" id="IPR011032">
    <property type="entry name" value="GroES-like_sf"/>
</dbReference>
<dbReference type="InterPro" id="IPR055123">
    <property type="entry name" value="SpnB-like_Rossmann"/>
</dbReference>
<feature type="active site" description="Proton donor; for dehydratase activity" evidence="8">
    <location>
        <position position="3577"/>
    </location>
</feature>
<feature type="domain" description="Ketosynthase family 3 (KS3)" evidence="11">
    <location>
        <begin position="829"/>
        <end position="1246"/>
    </location>
</feature>
<dbReference type="InterPro" id="IPR020807">
    <property type="entry name" value="PKS_DH"/>
</dbReference>
<evidence type="ECO:0008006" key="15">
    <source>
        <dbReference type="Google" id="ProtNLM"/>
    </source>
</evidence>
<comment type="caution">
    <text evidence="13">The sequence shown here is derived from an EMBL/GenBank/DDBJ whole genome shotgun (WGS) entry which is preliminary data.</text>
</comment>
<dbReference type="Pfam" id="PF02801">
    <property type="entry name" value="Ketoacyl-synt_C"/>
    <property type="match status" value="3"/>
</dbReference>
<dbReference type="Gene3D" id="3.40.50.720">
    <property type="entry name" value="NAD(P)-binding Rossmann-like Domain"/>
    <property type="match status" value="2"/>
</dbReference>
<dbReference type="PANTHER" id="PTHR43775:SF51">
    <property type="entry name" value="INACTIVE PHENOLPHTHIOCEROL SYNTHESIS POLYKETIDE SYNTHASE TYPE I PKS1-RELATED"/>
    <property type="match status" value="1"/>
</dbReference>
<evidence type="ECO:0000259" key="12">
    <source>
        <dbReference type="PROSITE" id="PS52019"/>
    </source>
</evidence>
<dbReference type="SUPFAM" id="SSF47336">
    <property type="entry name" value="ACP-like"/>
    <property type="match status" value="3"/>
</dbReference>
<feature type="region of interest" description="N-terminal hotdog fold" evidence="8">
    <location>
        <begin position="1634"/>
        <end position="1760"/>
    </location>
</feature>
<dbReference type="Gene3D" id="3.30.70.3290">
    <property type="match status" value="4"/>
</dbReference>
<dbReference type="EMBL" id="BAAASL010000005">
    <property type="protein sequence ID" value="GAA2712189.1"/>
    <property type="molecule type" value="Genomic_DNA"/>
</dbReference>
<dbReference type="SMART" id="SM00823">
    <property type="entry name" value="PKS_PP"/>
    <property type="match status" value="3"/>
</dbReference>
<dbReference type="Gene3D" id="1.10.1200.10">
    <property type="entry name" value="ACP-like"/>
    <property type="match status" value="3"/>
</dbReference>
<feature type="active site" description="Proton donor; for dehydratase activity" evidence="8">
    <location>
        <position position="1835"/>
    </location>
</feature>
<dbReference type="Pfam" id="PF00109">
    <property type="entry name" value="ketoacyl-synt"/>
    <property type="match status" value="3"/>
</dbReference>
<dbReference type="InterPro" id="IPR036736">
    <property type="entry name" value="ACP-like_sf"/>
</dbReference>
<dbReference type="SMART" id="SM00825">
    <property type="entry name" value="PKS_KS"/>
    <property type="match status" value="3"/>
</dbReference>
<keyword evidence="5" id="KW-0045">Antibiotic biosynthesis</keyword>
<evidence type="ECO:0000256" key="2">
    <source>
        <dbReference type="ARBA" id="ARBA00022450"/>
    </source>
</evidence>
<dbReference type="InterPro" id="IPR020806">
    <property type="entry name" value="PKS_PP-bd"/>
</dbReference>
<dbReference type="InterPro" id="IPR014043">
    <property type="entry name" value="Acyl_transferase_dom"/>
</dbReference>
<dbReference type="SMART" id="SM00827">
    <property type="entry name" value="PKS_AT"/>
    <property type="match status" value="1"/>
</dbReference>
<dbReference type="InterPro" id="IPR049551">
    <property type="entry name" value="PKS_DH_C"/>
</dbReference>
<dbReference type="CDD" id="cd00833">
    <property type="entry name" value="PKS"/>
    <property type="match status" value="3"/>
</dbReference>
<dbReference type="Gene3D" id="3.40.366.10">
    <property type="entry name" value="Malonyl-Coenzyme A Acyl Carrier Protein, domain 2"/>
    <property type="match status" value="3"/>
</dbReference>
<dbReference type="Gene3D" id="3.40.47.10">
    <property type="match status" value="3"/>
</dbReference>
<dbReference type="InterPro" id="IPR013968">
    <property type="entry name" value="PKS_KR"/>
</dbReference>
<dbReference type="SMART" id="SM01294">
    <property type="entry name" value="PKS_PP_betabranch"/>
    <property type="match status" value="3"/>
</dbReference>
<dbReference type="InterPro" id="IPR018201">
    <property type="entry name" value="Ketoacyl_synth_AS"/>
</dbReference>
<dbReference type="PROSITE" id="PS00012">
    <property type="entry name" value="PHOSPHOPANTETHEINE"/>
    <property type="match status" value="3"/>
</dbReference>
<dbReference type="SUPFAM" id="SSF55048">
    <property type="entry name" value="Probable ACP-binding domain of malonyl-CoA ACP transacylase"/>
    <property type="match status" value="1"/>
</dbReference>
<sequence>MAAPRTGDSSSERQPAAEATAEPIAVVGLSCRFPGAASPAAYWRLLCDGTSAVTDLAGNGRREGRLAGADLFDADFFGISPREADAMDPQQRIVLELSWEALEDAGVLPARLRGSTTGVFIGAASHDYAFVLHRDGAAPPTHHATPGTQRSLIAGRVSHALDLRGPSETLDTGQSSSLTAVHAACAALRAGESDLALAGGVHLNLAEQSARLAESSGALSPDGHCRTFDARANGYVRGEGAGLVVLKPLARALADGDRVYAVIAGSAVTHGGRSDGPTVPSAPAQAAAVRGACERAGIAPADVQYVELHGTGTTVGDPVEAAALGTALGAGRPAGDRLRVGSVKPGIGHLEAAAGVAGLIKVALAVAHDALPPTLNFTAPGPAIDLDALGLRVQTALTPWPRPGHRKVAGVSSFGMGGTNCHVVLCAPPAAVSRYGAEGPYEAETPAAPGALPWVLSARSEAALRAQARRLHRHLEQHPALRPADAAFSLATTRTPFPHRAVLPAAAGREEALAGLAAIASGRTPATAVTGVVRDNKDVVFVLPDGDDEAWADRAHELFGDVEAFRIRRQECARAFAPTEPPRRFSLLVCLAAVWAAYGIEPAAVVGAPHDAAAAAVVTGTLPLPEAARLLTAGDSGEEAGEDRADAWTTPPDRTDDLPANALLTDITAADAPCLLTALARLHVAGADVDWRPAFRHGSARVTDLPTYAFQRTRHWWPAADAPDHRSPDRPAHPRTGRRLVLAAVADVLGRSTFDAQASFRDLGLDSLMGVELRNRLSAETGLALPSTVVFDYPTPDALAGHVESLTGKHRAPELRGESPSVSRDLLVDDPVVVVGMGCRFPGGVVSPEGLWGVVEGGLDVVSGFPVDRGWDVGGLSGVGGGGFVSGVGLFDAGFFGVSPREALAMVPEQRLLLEVVWEALERAGVAPGGLRGSEVGVFVGGMSYEYGPRLFEGGGESGGYLLTGSSGGVLSGRVAYVLGVEGPAVTVDTACSSSLVALHWAVRSVVLGECSLALACGATVMSTPGAFVEFSRQQGLSPDGRCRSFSADASGTGWAEGVGALVVERLSRARRLGHPVLAVIRGSAVNQDGASNGLTAPNGLAQQRVIASALSSAGLTPADIDVVEGHGTGTRLGDPIEAGALIEAYGEGRPAGRPLWLGSLKSNIGHAQAAAGVGGVMKMVLAMQHGLMPRTLHVTEPTPEVDWEGAGVALLTEARPWAAEPGRPRRAGVSSFGISGTNAHVILEEPPEPTPPPRPGTPLPLVLSAKTPTALQTLARTLHDHLTTATPTPPETADVTHTLAVGRTHFAHRAAVLPDAGDHLPGLRALAAGGHDPRVVSGTAAERGGTVFVLPGAAAPWSPAAAADLLARTPGLAAHVRACSDALHPHLGHDVLDGLRSADPETAEALLFAVTVGLARLWEQHGVRPDAVLGTDRSAIAAAHVAGVLTLDDAALLWAVRARALAGPAGTAHRHLEDALSSLDFRPAGIAYYSDRSPHPCTAQDLASAAHWLPTPGHPDRTGDAGAAVRALREAGHGAFVEISPCVPPADALARALAEAAHGPAPGAVLIAGPYDDGTGPADFLHRLAEAHVRGVAVDWSVPHGERRHVALPTYPFAGQRYWLDATPAAPGTPSTQQLLPTVVALADRDAYVLTGRLSRDTHPWLADHTIGGDVLLPGTAFVACLLRAAEAAGCAGIGELTLHKPLPLPVPAGSAIDLQLVVDAPDATGNRPVTVHARPAPDAGDGWQHHASGTLVPQAEPAGPVERTGFAPWPPPGAAPVPTDAAYDRLADLGYAYGPAFRALRAAWRHGPDTYLALDLPDGTTGDGYALHPALLDAALHLTVLDAAADGHLRLPYAWRGVRLHGRGAPTSLRVHVAQSGDDTIGIRIADGNGAPVATVDALVLRAAPGTPTADAAVEDALFRIDWQPLSAPDAAPGTPRNDAWWVPGDPAVAGPDALEERFATGAGPAPRAVVVPFLPASDPGSALPTAVHDAAQRALAVVRRWVAGERFAGARLVVLTRGAVRVREQDPGPDLVHAPLWGLIRSARAEEPGRFLLLDTDPADPVAPTELPADLLAGALDTGEPELAVRDGKLYAPRLVRTAPTAGRAPAERLDPEGTVLITGGTGALGALTARHLVTRHGVRHLLLASRRGPAAPGAAALTAELTGLGAHVRTAACDIADREALAALLATIPADRPLTAVVHTAGTLQDATLASLTPEHLATVLRPKADAAWHLHELTRDLPVREFLLFSSVSGTTGTPGQANYAAANAFLDALAEHRNAIGLPARSLAWGLWEHDEGMAGRLTRHDRERFARGGLLPVGTGLGPRLLDAARAVGEPVVVATPLDLSAVRRAEPAPPPLFRALTGTRPPAPGAAAVPATAVRDLVTSAVTEVSGWSDFDEDASFRDLGLDSLMGVELRNRLSAETGLALPSTVVFDYPSPSALAGYLESLTGDSGASESRVDPLPLPAGSLVDDPVVVVGMGCRFPGGVVSPEGLWGVVEGGLDVVSGFPVDRGWDVGGLSGVGGGGFVSGVGLFDAGFFGVSPREALAMVPEQRLLLEVVWEALERAGVAPGGLRGSEVGVFVGGMSYEYGPRLFEGGGESGGYLLTGSSGGVLSGRVAYVLGVEGPAVTVDTACSSSLVALHWAVRSVVLGECSSALACGATVMSTPGAFVEFSRQQGLSPDGRCRSFSADASGTGWAEGVGALVVERLSRARRLGHPVLAVIRGSAVNQDGASNGLTAPNGLAQQRVITTALADAGLRPSDIDLVEGHGTGTRLGDPIEARALIEAYGKHRRPGKPLWLGSLKSNMGHAQAASGVGGVIKTVLAMQHGLMPRTLHVTEPTPEVDWNGAGVALLTQARPWTAEPGRPRRAGVSSFGISGTNAHVILEEPPEPTPPPRPGTPLPLVLSAKTPTALQSLARTLHDHLTTTPTPPETADVTHTMAVRDSGFPYRAAFPARDRDALLAGLGELAGGDPADRDDKAPTGRRLFMFAGQGTQRAGMGRQLYDTFPVYAGAFDEACAALDTHLERPLRSVVHAHPATAEALLLDRTEYAQPALFAAELALYRLVRSWGVVPDLVMGHSVGELVAAHVAGVFSLEDAAALVAARGRLMQAAPADGSMVSVRASLAEVEPLLDGREDRAGVAAVNTSTAVVVSGEAGTVAEITAELASRGHKAVPLTVSHAFHSPLMEPVLEPFRDVAEKIAHRPPLLPVLSNVTGGPADPAELATPQYWVEHIRRPVLFAEGVRAARAAEAVHFVEIGPGSTLAALASAVLAEADAGPERPGRPDRPRRNVVALQRGARDEAVALVEGLAAGYARGLAVDWTTVAGAWGTGRTTPLPTYPFEHRRYWLDPGPATPAAGAGGHPFLGAGLEDPESGSVVWSGRLSPRDHPWLTEHVVGGRTLLPGAVLAELVCRAGREAGYGRVDELVLEEALSLADGTDVELRLVLKAPDGADRRPFALHSRPAPPTGDAPRAPAAAWTRNAGGALTKQPATDAPPAGPATWPPDGAQPLPFDPADAYAALAARGLAYGPAFRGLKALWRTEADGALHAEVELPATAGPAAGRFVLHPALLDAALHAVAHHASAQDDKARIPFLWSGVRVHGTGATALRVRILPLGTDRVGLELADDKGAPVMSVASLTLRRPPTTPGLPELWRPAWTPYPLPAAQEPVRVAVLAPPAGASPLLPGAARYADPAALVRALAAGGEAPGVVVVPCTPPAGGAEAIRRTVRRVLALVQQLLAEPSLAGCRTAVVTRGAVGVADGEAPADLAGRAVWGLLRAAQAEEPGRFALLDHDGTPPTLALVAAALGAGAPQLALRDGRAYVPARTAAAPGTGLRPPAGPWRLDHVGRGTPEKVALVPWPEAAAPLRTGEIRVALHAAGVNFRDVLLTLGVIGPRDGVRASAVEQSAEGAGVVTEVGPGVAGLAVGDRVAGLFAAAGPVSVTDHRLVARMPRGWSFPQAAAVPVAYLTAYYGLVELAGLRAGETVLVHTATGAVGMAAAGLARHLGAEVFATASPGKHATLRAMGIPDDHIASSRDAAFAAAFRRATGGRGVDVVLNSLAGELTDASLRVLADGGRFLEMGKTDVRDPAAVAREHRGARYTRFDIRDAGPERIGGMLATLTRLLERGALPPLPVDVRHATRAPEAFRHVAEARHTGKVVLALRDWETDRPVLVTGGLGTLGGLVARHLVRAHGVRQLVLTGRRGADTPGCAELARELEGLGADVTVAACDAGDRKALAELLADLDRRGIAPGAVVHAAGVTHDAAVATMTRAAVDEVLRPKADAAVHLDELTRDAGLSAFVLFSSVAGTTGSAGQANYAAANAVLDGLAERRRAGGLPGLSIAWGLWEPPSALTGRLSALDRQRLARQGIGALSAEEGLALFDEAVRAGAPTVVAARLMEAQATVAPQPGSRSDAARPPLLELVRAETAAVLGHDGPQAVAPDALFPQMGLDSLGAIELRNRISAATSVRLPPTLIFDYPSPRELADHLGRECPGWEKGTEE</sequence>
<comment type="pathway">
    <text evidence="1">Antibiotic biosynthesis.</text>
</comment>
<feature type="region of interest" description="Disordered" evidence="9">
    <location>
        <begin position="634"/>
        <end position="656"/>
    </location>
</feature>
<dbReference type="Pfam" id="PF08240">
    <property type="entry name" value="ADH_N"/>
    <property type="match status" value="1"/>
</dbReference>
<dbReference type="InterPro" id="IPR013154">
    <property type="entry name" value="ADH-like_N"/>
</dbReference>
<proteinExistence type="predicted"/>
<dbReference type="InterPro" id="IPR049552">
    <property type="entry name" value="PKS_DH_N"/>
</dbReference>
<dbReference type="Gene3D" id="3.10.129.110">
    <property type="entry name" value="Polyketide synthase dehydratase"/>
    <property type="match status" value="2"/>
</dbReference>
<dbReference type="PROSITE" id="PS52019">
    <property type="entry name" value="PKS_MFAS_DH"/>
    <property type="match status" value="2"/>
</dbReference>
<dbReference type="CDD" id="cd05195">
    <property type="entry name" value="enoyl_red"/>
    <property type="match status" value="1"/>
</dbReference>
<reference evidence="13 14" key="1">
    <citation type="journal article" date="2019" name="Int. J. Syst. Evol. Microbiol.">
        <title>The Global Catalogue of Microorganisms (GCM) 10K type strain sequencing project: providing services to taxonomists for standard genome sequencing and annotation.</title>
        <authorList>
            <consortium name="The Broad Institute Genomics Platform"/>
            <consortium name="The Broad Institute Genome Sequencing Center for Infectious Disease"/>
            <person name="Wu L."/>
            <person name="Ma J."/>
        </authorList>
    </citation>
    <scope>NUCLEOTIDE SEQUENCE [LARGE SCALE GENOMIC DNA]</scope>
    <source>
        <strain evidence="13 14">JCM 4542</strain>
    </source>
</reference>
<evidence type="ECO:0000259" key="11">
    <source>
        <dbReference type="PROSITE" id="PS52004"/>
    </source>
</evidence>
<evidence type="ECO:0000256" key="6">
    <source>
        <dbReference type="ARBA" id="ARBA00023268"/>
    </source>
</evidence>
<keyword evidence="6" id="KW-0511">Multifunctional enzyme</keyword>
<feature type="domain" description="Ketosynthase family 3 (KS3)" evidence="11">
    <location>
        <begin position="21"/>
        <end position="427"/>
    </location>
</feature>
<dbReference type="InterPro" id="IPR036291">
    <property type="entry name" value="NAD(P)-bd_dom_sf"/>
</dbReference>
<dbReference type="Gene3D" id="3.40.50.11460">
    <property type="match status" value="1"/>
</dbReference>
<feature type="active site" description="Proton acceptor; for dehydratase activity" evidence="8">
    <location>
        <position position="1666"/>
    </location>
</feature>
<evidence type="ECO:0000313" key="14">
    <source>
        <dbReference type="Proteomes" id="UP001500886"/>
    </source>
</evidence>
<dbReference type="Pfam" id="PF14765">
    <property type="entry name" value="PS-DH"/>
    <property type="match status" value="2"/>
</dbReference>
<dbReference type="InterPro" id="IPR016039">
    <property type="entry name" value="Thiolase-like"/>
</dbReference>
<dbReference type="InterPro" id="IPR050091">
    <property type="entry name" value="PKS_NRPS_Biosynth_Enz"/>
</dbReference>
<keyword evidence="4" id="KW-0808">Transferase</keyword>
<name>A0ABN3TQ82_9ACTN</name>
<dbReference type="InterPro" id="IPR049900">
    <property type="entry name" value="PKS_mFAS_DH"/>
</dbReference>
<keyword evidence="2" id="KW-0596">Phosphopantetheine</keyword>
<dbReference type="RefSeq" id="WP_344434052.1">
    <property type="nucleotide sequence ID" value="NZ_BAAASL010000005.1"/>
</dbReference>
<dbReference type="InterPro" id="IPR020841">
    <property type="entry name" value="PKS_Beta-ketoAc_synthase_dom"/>
</dbReference>
<dbReference type="InterPro" id="IPR016036">
    <property type="entry name" value="Malonyl_transacylase_ACP-bd"/>
</dbReference>
<dbReference type="Gene3D" id="3.90.180.10">
    <property type="entry name" value="Medium-chain alcohol dehydrogenases, catalytic domain"/>
    <property type="match status" value="1"/>
</dbReference>
<dbReference type="Pfam" id="PF00698">
    <property type="entry name" value="Acyl_transf_1"/>
    <property type="match status" value="2"/>
</dbReference>
<feature type="region of interest" description="C-terminal hotdog fold" evidence="8">
    <location>
        <begin position="1776"/>
        <end position="1912"/>
    </location>
</feature>
<dbReference type="InterPro" id="IPR057326">
    <property type="entry name" value="KR_dom"/>
</dbReference>
<keyword evidence="3" id="KW-0597">Phosphoprotein</keyword>
<gene>
    <name evidence="13" type="ORF">GCM10010315_15310</name>
</gene>
<dbReference type="Pfam" id="PF00550">
    <property type="entry name" value="PP-binding"/>
    <property type="match status" value="3"/>
</dbReference>
<evidence type="ECO:0000256" key="8">
    <source>
        <dbReference type="PROSITE-ProRule" id="PRU01363"/>
    </source>
</evidence>
<dbReference type="PROSITE" id="PS00606">
    <property type="entry name" value="KS3_1"/>
    <property type="match status" value="2"/>
</dbReference>
<keyword evidence="7" id="KW-0012">Acyltransferase</keyword>
<dbReference type="SUPFAM" id="SSF51735">
    <property type="entry name" value="NAD(P)-binding Rossmann-fold domains"/>
    <property type="match status" value="5"/>
</dbReference>
<feature type="domain" description="Ketosynthase family 3 (KS3)" evidence="11">
    <location>
        <begin position="2474"/>
        <end position="2891"/>
    </location>
</feature>